<keyword evidence="3" id="KW-0732">Signal</keyword>
<proteinExistence type="predicted"/>
<evidence type="ECO:0000256" key="3">
    <source>
        <dbReference type="SAM" id="SignalP"/>
    </source>
</evidence>
<feature type="chain" id="PRO_5023085663" evidence="3">
    <location>
        <begin position="20"/>
        <end position="294"/>
    </location>
</feature>
<feature type="transmembrane region" description="Helical" evidence="2">
    <location>
        <begin position="260"/>
        <end position="281"/>
    </location>
</feature>
<dbReference type="AlphaFoldDB" id="A0A5C3EWI6"/>
<protein>
    <submittedName>
        <fullName evidence="4">Uncharacterized protein</fullName>
    </submittedName>
</protein>
<gene>
    <name evidence="4" type="ORF">PSFLO_00980</name>
</gene>
<dbReference type="EMBL" id="OOIP01000002">
    <property type="protein sequence ID" value="SPO35509.1"/>
    <property type="molecule type" value="Genomic_DNA"/>
</dbReference>
<feature type="region of interest" description="Disordered" evidence="1">
    <location>
        <begin position="164"/>
        <end position="258"/>
    </location>
</feature>
<keyword evidence="2" id="KW-0472">Membrane</keyword>
<name>A0A5C3EWI6_9BASI</name>
<dbReference type="OrthoDB" id="2556699at2759"/>
<accession>A0A5C3EWI6</accession>
<feature type="signal peptide" evidence="3">
    <location>
        <begin position="1"/>
        <end position="19"/>
    </location>
</feature>
<keyword evidence="2" id="KW-1133">Transmembrane helix</keyword>
<dbReference type="Proteomes" id="UP000323386">
    <property type="component" value="Unassembled WGS sequence"/>
</dbReference>
<feature type="transmembrane region" description="Helical" evidence="2">
    <location>
        <begin position="52"/>
        <end position="70"/>
    </location>
</feature>
<evidence type="ECO:0000313" key="5">
    <source>
        <dbReference type="Proteomes" id="UP000323386"/>
    </source>
</evidence>
<keyword evidence="2" id="KW-0812">Transmembrane</keyword>
<evidence type="ECO:0000256" key="1">
    <source>
        <dbReference type="SAM" id="MobiDB-lite"/>
    </source>
</evidence>
<sequence>MRAFHLVVLLVIVLDLCTAVGSAPLPARRASSSLVGAATSRREVKRGLKAKIGLGMAILATLGNVGWSWISYKSLKRNEAAHRPRPSNITTTTGSESTPLRQGEVYCFFSTRPDPSMLVAADAAICRRVRAANGGVIRRSIVDVVPIEDAAIRTGREVVDAMVEHLPLRPPSSPTTTTTSKMVEDEFHTPPSTPLHLSPSSSSSSSSSASSTQSDKLDATALNRARKKFKHRKDKDDDDARGQERKESDKGRGGMTTDNVTYGLAIVNSIGTIPGLIMTLINTNKYSGNPKVDP</sequence>
<organism evidence="4 5">
    <name type="scientific">Pseudozyma flocculosa</name>
    <dbReference type="NCBI Taxonomy" id="84751"/>
    <lineage>
        <taxon>Eukaryota</taxon>
        <taxon>Fungi</taxon>
        <taxon>Dikarya</taxon>
        <taxon>Basidiomycota</taxon>
        <taxon>Ustilaginomycotina</taxon>
        <taxon>Ustilaginomycetes</taxon>
        <taxon>Ustilaginales</taxon>
        <taxon>Ustilaginaceae</taxon>
        <taxon>Pseudozyma</taxon>
    </lineage>
</organism>
<feature type="compositionally biased region" description="Low complexity" evidence="1">
    <location>
        <begin position="194"/>
        <end position="211"/>
    </location>
</feature>
<evidence type="ECO:0000256" key="2">
    <source>
        <dbReference type="SAM" id="Phobius"/>
    </source>
</evidence>
<feature type="compositionally biased region" description="Basic residues" evidence="1">
    <location>
        <begin position="224"/>
        <end position="233"/>
    </location>
</feature>
<feature type="compositionally biased region" description="Basic and acidic residues" evidence="1">
    <location>
        <begin position="234"/>
        <end position="252"/>
    </location>
</feature>
<evidence type="ECO:0000313" key="4">
    <source>
        <dbReference type="EMBL" id="SPO35509.1"/>
    </source>
</evidence>
<keyword evidence="5" id="KW-1185">Reference proteome</keyword>
<reference evidence="4 5" key="1">
    <citation type="submission" date="2018-03" db="EMBL/GenBank/DDBJ databases">
        <authorList>
            <person name="Guldener U."/>
        </authorList>
    </citation>
    <scope>NUCLEOTIDE SEQUENCE [LARGE SCALE GENOMIC DNA]</scope>
    <source>
        <strain evidence="4 5">DAOM196992</strain>
    </source>
</reference>